<feature type="transmembrane region" description="Helical" evidence="10">
    <location>
        <begin position="76"/>
        <end position="100"/>
    </location>
</feature>
<feature type="transmembrane region" description="Helical" evidence="10">
    <location>
        <begin position="112"/>
        <end position="131"/>
    </location>
</feature>
<proteinExistence type="inferred from homology"/>
<dbReference type="GO" id="GO:0005886">
    <property type="term" value="C:plasma membrane"/>
    <property type="evidence" value="ECO:0007669"/>
    <property type="project" value="UniProtKB-SubCell"/>
</dbReference>
<evidence type="ECO:0000256" key="4">
    <source>
        <dbReference type="ARBA" id="ARBA00022519"/>
    </source>
</evidence>
<accession>A0AAX3BCK8</accession>
<dbReference type="PANTHER" id="PTHR11795">
    <property type="entry name" value="BRANCHED-CHAIN AMINO ACID TRANSPORT SYSTEM PERMEASE PROTEIN LIVH"/>
    <property type="match status" value="1"/>
</dbReference>
<dbReference type="RefSeq" id="WP_271434885.1">
    <property type="nucleotide sequence ID" value="NZ_CP073355.1"/>
</dbReference>
<keyword evidence="7 10" id="KW-1133">Transmembrane helix</keyword>
<evidence type="ECO:0000256" key="10">
    <source>
        <dbReference type="SAM" id="Phobius"/>
    </source>
</evidence>
<dbReference type="EMBL" id="CP073355">
    <property type="protein sequence ID" value="URA09751.1"/>
    <property type="molecule type" value="Genomic_DNA"/>
</dbReference>
<dbReference type="GO" id="GO:0005304">
    <property type="term" value="F:L-valine transmembrane transporter activity"/>
    <property type="evidence" value="ECO:0007669"/>
    <property type="project" value="TreeGrafter"/>
</dbReference>
<evidence type="ECO:0000256" key="2">
    <source>
        <dbReference type="ARBA" id="ARBA00022448"/>
    </source>
</evidence>
<dbReference type="GO" id="GO:0015188">
    <property type="term" value="F:L-isoleucine transmembrane transporter activity"/>
    <property type="evidence" value="ECO:0007669"/>
    <property type="project" value="TreeGrafter"/>
</dbReference>
<feature type="transmembrane region" description="Helical" evidence="10">
    <location>
        <begin position="196"/>
        <end position="223"/>
    </location>
</feature>
<dbReference type="GO" id="GO:0015808">
    <property type="term" value="P:L-alanine transport"/>
    <property type="evidence" value="ECO:0007669"/>
    <property type="project" value="TreeGrafter"/>
</dbReference>
<keyword evidence="4" id="KW-0997">Cell inner membrane</keyword>
<reference evidence="11" key="2">
    <citation type="submission" date="2022-06" db="EMBL/GenBank/DDBJ databases">
        <title>Thermospira aquatica gen. nov., sp. nov.</title>
        <authorList>
            <person name="Ben Ali Gam Z."/>
            <person name="Labat M."/>
        </authorList>
    </citation>
    <scope>NUCLEOTIDE SEQUENCE</scope>
    <source>
        <strain evidence="11">F1F22</strain>
    </source>
</reference>
<dbReference type="GO" id="GO:0015190">
    <property type="term" value="F:L-leucine transmembrane transporter activity"/>
    <property type="evidence" value="ECO:0007669"/>
    <property type="project" value="TreeGrafter"/>
</dbReference>
<dbReference type="Pfam" id="PF02653">
    <property type="entry name" value="BPD_transp_2"/>
    <property type="match status" value="1"/>
</dbReference>
<dbReference type="InterPro" id="IPR052157">
    <property type="entry name" value="BCAA_transport_permease"/>
</dbReference>
<dbReference type="KEGG" id="taqu:KDW03_09725"/>
<feature type="transmembrane region" description="Helical" evidence="10">
    <location>
        <begin position="15"/>
        <end position="35"/>
    </location>
</feature>
<name>A0AAX3BCK8_9SPIR</name>
<comment type="similarity">
    <text evidence="9">Belongs to the binding-protein-dependent transport system permease family. LivHM subfamily.</text>
</comment>
<evidence type="ECO:0000313" key="12">
    <source>
        <dbReference type="Proteomes" id="UP001056539"/>
    </source>
</evidence>
<dbReference type="PANTHER" id="PTHR11795:SF371">
    <property type="entry name" value="HIGH-AFFINITY BRANCHED-CHAIN AMINO ACID TRANSPORT SYSTEM PERMEASE PROTEIN LIVH"/>
    <property type="match status" value="1"/>
</dbReference>
<feature type="transmembrane region" description="Helical" evidence="10">
    <location>
        <begin position="151"/>
        <end position="175"/>
    </location>
</feature>
<feature type="transmembrane region" description="Helical" evidence="10">
    <location>
        <begin position="257"/>
        <end position="277"/>
    </location>
</feature>
<keyword evidence="3" id="KW-1003">Cell membrane</keyword>
<sequence length="309" mass="32774">MALFHLSWSEIGQHVVNGITLGSIYALIALGYTMVYGILKFINFAHGEILMMGAYAGYFFYMALNGEGVSSLSLFLFLLAMIGSMLVSATLGVIVEKLAYKPLRTAPRLAPLLSAIGVSIILSNLAAFLFGTKSKRLDYPFPNETILLGNVAITPHQILIVVSALVLMVALKLFVDYSKLGKAMRATSQNMNVAKLMGINTDFIISLTFAIGSALAAAAGMLVALEIKIYPTMGTLAGLKAFVAAVFGGIGNITGAMIGGVLLGVIETFGVAVLGIPQGLRDTVAFTILIFVLLFRPSGLLGKKEKEKV</sequence>
<keyword evidence="6" id="KW-0029">Amino-acid transport</keyword>
<evidence type="ECO:0000256" key="3">
    <source>
        <dbReference type="ARBA" id="ARBA00022475"/>
    </source>
</evidence>
<organism evidence="11 12">
    <name type="scientific">Thermospira aquatica</name>
    <dbReference type="NCBI Taxonomy" id="2828656"/>
    <lineage>
        <taxon>Bacteria</taxon>
        <taxon>Pseudomonadati</taxon>
        <taxon>Spirochaetota</taxon>
        <taxon>Spirochaetia</taxon>
        <taxon>Brevinematales</taxon>
        <taxon>Thermospiraceae</taxon>
        <taxon>Thermospira</taxon>
    </lineage>
</organism>
<feature type="transmembrane region" description="Helical" evidence="10">
    <location>
        <begin position="283"/>
        <end position="302"/>
    </location>
</feature>
<gene>
    <name evidence="11" type="ORF">KDW03_09725</name>
</gene>
<evidence type="ECO:0000256" key="1">
    <source>
        <dbReference type="ARBA" id="ARBA00004651"/>
    </source>
</evidence>
<evidence type="ECO:0000256" key="8">
    <source>
        <dbReference type="ARBA" id="ARBA00023136"/>
    </source>
</evidence>
<evidence type="ECO:0000256" key="7">
    <source>
        <dbReference type="ARBA" id="ARBA00022989"/>
    </source>
</evidence>
<evidence type="ECO:0000256" key="5">
    <source>
        <dbReference type="ARBA" id="ARBA00022692"/>
    </source>
</evidence>
<feature type="transmembrane region" description="Helical" evidence="10">
    <location>
        <begin position="47"/>
        <end position="64"/>
    </location>
</feature>
<dbReference type="CDD" id="cd06582">
    <property type="entry name" value="TM_PBP1_LivH_like"/>
    <property type="match status" value="1"/>
</dbReference>
<dbReference type="GO" id="GO:1903806">
    <property type="term" value="P:L-isoleucine import across plasma membrane"/>
    <property type="evidence" value="ECO:0007669"/>
    <property type="project" value="TreeGrafter"/>
</dbReference>
<dbReference type="GO" id="GO:0015192">
    <property type="term" value="F:L-phenylalanine transmembrane transporter activity"/>
    <property type="evidence" value="ECO:0007669"/>
    <property type="project" value="TreeGrafter"/>
</dbReference>
<feature type="transmembrane region" description="Helical" evidence="10">
    <location>
        <begin position="229"/>
        <end position="250"/>
    </location>
</feature>
<reference evidence="11" key="1">
    <citation type="submission" date="2021-04" db="EMBL/GenBank/DDBJ databases">
        <authorList>
            <person name="Postec A."/>
        </authorList>
    </citation>
    <scope>NUCLEOTIDE SEQUENCE</scope>
    <source>
        <strain evidence="11">F1F22</strain>
    </source>
</reference>
<keyword evidence="12" id="KW-1185">Reference proteome</keyword>
<dbReference type="InterPro" id="IPR001851">
    <property type="entry name" value="ABC_transp_permease"/>
</dbReference>
<evidence type="ECO:0000313" key="11">
    <source>
        <dbReference type="EMBL" id="URA09751.1"/>
    </source>
</evidence>
<protein>
    <submittedName>
        <fullName evidence="11">Branched-chain amino acid ABC transporter permease</fullName>
    </submittedName>
</protein>
<evidence type="ECO:0000256" key="6">
    <source>
        <dbReference type="ARBA" id="ARBA00022970"/>
    </source>
</evidence>
<keyword evidence="2" id="KW-0813">Transport</keyword>
<dbReference type="GO" id="GO:0042941">
    <property type="term" value="P:D-alanine transmembrane transport"/>
    <property type="evidence" value="ECO:0007669"/>
    <property type="project" value="TreeGrafter"/>
</dbReference>
<evidence type="ECO:0000256" key="9">
    <source>
        <dbReference type="ARBA" id="ARBA00037998"/>
    </source>
</evidence>
<dbReference type="Proteomes" id="UP001056539">
    <property type="component" value="Chromosome"/>
</dbReference>
<keyword evidence="8 10" id="KW-0472">Membrane</keyword>
<comment type="subcellular location">
    <subcellularLocation>
        <location evidence="1">Cell membrane</location>
        <topology evidence="1">Multi-pass membrane protein</topology>
    </subcellularLocation>
</comment>
<keyword evidence="5 10" id="KW-0812">Transmembrane</keyword>
<dbReference type="AlphaFoldDB" id="A0AAX3BCK8"/>